<protein>
    <submittedName>
        <fullName evidence="2">Uncharacterized protein</fullName>
    </submittedName>
</protein>
<reference evidence="3" key="1">
    <citation type="journal article" date="2019" name="Int. J. Syst. Evol. Microbiol.">
        <title>The Global Catalogue of Microorganisms (GCM) 10K type strain sequencing project: providing services to taxonomists for standard genome sequencing and annotation.</title>
        <authorList>
            <consortium name="The Broad Institute Genomics Platform"/>
            <consortium name="The Broad Institute Genome Sequencing Center for Infectious Disease"/>
            <person name="Wu L."/>
            <person name="Ma J."/>
        </authorList>
    </citation>
    <scope>NUCLEOTIDE SEQUENCE [LARGE SCALE GENOMIC DNA]</scope>
    <source>
        <strain evidence="3">CGMCC 1.15304</strain>
    </source>
</reference>
<dbReference type="Proteomes" id="UP001595776">
    <property type="component" value="Unassembled WGS sequence"/>
</dbReference>
<organism evidence="2 3">
    <name type="scientific">Kordiimonas lipolytica</name>
    <dbReference type="NCBI Taxonomy" id="1662421"/>
    <lineage>
        <taxon>Bacteria</taxon>
        <taxon>Pseudomonadati</taxon>
        <taxon>Pseudomonadota</taxon>
        <taxon>Alphaproteobacteria</taxon>
        <taxon>Kordiimonadales</taxon>
        <taxon>Kordiimonadaceae</taxon>
        <taxon>Kordiimonas</taxon>
    </lineage>
</organism>
<dbReference type="RefSeq" id="WP_068148255.1">
    <property type="nucleotide sequence ID" value="NZ_JBHSCR010000001.1"/>
</dbReference>
<sequence length="154" mass="17678">MRFNVALVAFMAFSSCINPSTFAEEPGARAHSKDERRLHELVGDIITDIDTSRSHKDHTDAFGASLVINKFEVYYNDEVRHMGKELRIKYFLAMLWHVGFDGCPMGAYISTVRNDPAAAEFVRRLETFIQREEERDGNSRYLFVSKAVLKRLKA</sequence>
<accession>A0ABV8U662</accession>
<dbReference type="EMBL" id="JBHSCR010000001">
    <property type="protein sequence ID" value="MFC4346682.1"/>
    <property type="molecule type" value="Genomic_DNA"/>
</dbReference>
<feature type="signal peptide" evidence="1">
    <location>
        <begin position="1"/>
        <end position="23"/>
    </location>
</feature>
<proteinExistence type="predicted"/>
<gene>
    <name evidence="2" type="ORF">ACFO5Q_02330</name>
</gene>
<keyword evidence="1" id="KW-0732">Signal</keyword>
<keyword evidence="3" id="KW-1185">Reference proteome</keyword>
<comment type="caution">
    <text evidence="2">The sequence shown here is derived from an EMBL/GenBank/DDBJ whole genome shotgun (WGS) entry which is preliminary data.</text>
</comment>
<name>A0ABV8U662_9PROT</name>
<feature type="chain" id="PRO_5047539416" evidence="1">
    <location>
        <begin position="24"/>
        <end position="154"/>
    </location>
</feature>
<evidence type="ECO:0000313" key="3">
    <source>
        <dbReference type="Proteomes" id="UP001595776"/>
    </source>
</evidence>
<evidence type="ECO:0000313" key="2">
    <source>
        <dbReference type="EMBL" id="MFC4346682.1"/>
    </source>
</evidence>
<dbReference type="PROSITE" id="PS51257">
    <property type="entry name" value="PROKAR_LIPOPROTEIN"/>
    <property type="match status" value="1"/>
</dbReference>
<evidence type="ECO:0000256" key="1">
    <source>
        <dbReference type="SAM" id="SignalP"/>
    </source>
</evidence>